<accession>A0ABW3FJY9</accession>
<comment type="caution">
    <text evidence="5">The sequence shown here is derived from an EMBL/GenBank/DDBJ whole genome shotgun (WGS) entry which is preliminary data.</text>
</comment>
<dbReference type="Proteomes" id="UP001597101">
    <property type="component" value="Unassembled WGS sequence"/>
</dbReference>
<dbReference type="InterPro" id="IPR040442">
    <property type="entry name" value="Pyrv_kinase-like_dom_sf"/>
</dbReference>
<keyword evidence="3 5" id="KW-0456">Lyase</keyword>
<reference evidence="6" key="1">
    <citation type="journal article" date="2019" name="Int. J. Syst. Evol. Microbiol.">
        <title>The Global Catalogue of Microorganisms (GCM) 10K type strain sequencing project: providing services to taxonomists for standard genome sequencing and annotation.</title>
        <authorList>
            <consortium name="The Broad Institute Genomics Platform"/>
            <consortium name="The Broad Institute Genome Sequencing Center for Infectious Disease"/>
            <person name="Wu L."/>
            <person name="Ma J."/>
        </authorList>
    </citation>
    <scope>NUCLEOTIDE SEQUENCE [LARGE SCALE GENOMIC DNA]</scope>
    <source>
        <strain evidence="6">CCUG 60023</strain>
    </source>
</reference>
<evidence type="ECO:0000313" key="6">
    <source>
        <dbReference type="Proteomes" id="UP001597101"/>
    </source>
</evidence>
<dbReference type="InterPro" id="IPR005000">
    <property type="entry name" value="Aldolase/citrate-lyase_domain"/>
</dbReference>
<dbReference type="SUPFAM" id="SSF51621">
    <property type="entry name" value="Phosphoenolpyruvate/pyruvate domain"/>
    <property type="match status" value="1"/>
</dbReference>
<keyword evidence="2" id="KW-0479">Metal-binding</keyword>
<dbReference type="GO" id="GO:0016829">
    <property type="term" value="F:lyase activity"/>
    <property type="evidence" value="ECO:0007669"/>
    <property type="project" value="UniProtKB-KW"/>
</dbReference>
<feature type="domain" description="HpcH/HpaI aldolase/citrate lyase" evidence="4">
    <location>
        <begin position="25"/>
        <end position="238"/>
    </location>
</feature>
<evidence type="ECO:0000313" key="5">
    <source>
        <dbReference type="EMBL" id="MFD0918083.1"/>
    </source>
</evidence>
<dbReference type="RefSeq" id="WP_377213928.1">
    <property type="nucleotide sequence ID" value="NZ_JBHTJV010000026.1"/>
</dbReference>
<evidence type="ECO:0000256" key="2">
    <source>
        <dbReference type="ARBA" id="ARBA00022723"/>
    </source>
</evidence>
<proteinExistence type="inferred from homology"/>
<keyword evidence="6" id="KW-1185">Reference proteome</keyword>
<organism evidence="5 6">
    <name type="scientific">Pseudahrensia aquimaris</name>
    <dbReference type="NCBI Taxonomy" id="744461"/>
    <lineage>
        <taxon>Bacteria</taxon>
        <taxon>Pseudomonadati</taxon>
        <taxon>Pseudomonadota</taxon>
        <taxon>Alphaproteobacteria</taxon>
        <taxon>Hyphomicrobiales</taxon>
        <taxon>Ahrensiaceae</taxon>
        <taxon>Pseudahrensia</taxon>
    </lineage>
</organism>
<evidence type="ECO:0000259" key="4">
    <source>
        <dbReference type="Pfam" id="PF03328"/>
    </source>
</evidence>
<dbReference type="PANTHER" id="PTHR30502">
    <property type="entry name" value="2-KETO-3-DEOXY-L-RHAMNONATE ALDOLASE"/>
    <property type="match status" value="1"/>
</dbReference>
<dbReference type="InterPro" id="IPR015813">
    <property type="entry name" value="Pyrv/PenolPyrv_kinase-like_dom"/>
</dbReference>
<dbReference type="Gene3D" id="3.20.20.60">
    <property type="entry name" value="Phosphoenolpyruvate-binding domains"/>
    <property type="match status" value="1"/>
</dbReference>
<gene>
    <name evidence="5" type="ORF">ACFQ14_16895</name>
</gene>
<dbReference type="PANTHER" id="PTHR30502:SF0">
    <property type="entry name" value="PHOSPHOENOLPYRUVATE CARBOXYLASE FAMILY PROTEIN"/>
    <property type="match status" value="1"/>
</dbReference>
<evidence type="ECO:0000256" key="3">
    <source>
        <dbReference type="ARBA" id="ARBA00023239"/>
    </source>
</evidence>
<name>A0ABW3FJY9_9HYPH</name>
<dbReference type="Pfam" id="PF03328">
    <property type="entry name" value="HpcH_HpaI"/>
    <property type="match status" value="1"/>
</dbReference>
<dbReference type="EMBL" id="JBHTJV010000026">
    <property type="protein sequence ID" value="MFD0918083.1"/>
    <property type="molecule type" value="Genomic_DNA"/>
</dbReference>
<protein>
    <submittedName>
        <fullName evidence="5">HpcH/HpaI aldolase/citrate lyase family protein</fullName>
    </submittedName>
</protein>
<evidence type="ECO:0000256" key="1">
    <source>
        <dbReference type="ARBA" id="ARBA00005568"/>
    </source>
</evidence>
<comment type="similarity">
    <text evidence="1">Belongs to the HpcH/HpaI aldolase family.</text>
</comment>
<sequence length="253" mass="27323">MKRMTDRFADDGAIASAWTSIQDTMYLDFLARTNFGAITLDMQHGMQTEDSVIRGIMALGPHKKPVVVRIPVGRFDFASKALDAGAHSIIAPMINTVEDAKALVSFTKYIPVGDRSYGPTQAVNVLGVDRSEYVTTANDETVIFAMIETKEAVSNMEAILDLDGIDGVFCGPADLSISVRGNIVPDPYGEDTIGIVENMAKQAKVRGKIAAAFCADAATANMVYDLGFRFLSIGFDSTYLDRGANSEVAKLKF</sequence>
<dbReference type="InterPro" id="IPR050251">
    <property type="entry name" value="HpcH-HpaI_aldolase"/>
</dbReference>